<evidence type="ECO:0000256" key="1">
    <source>
        <dbReference type="ARBA" id="ARBA00008520"/>
    </source>
</evidence>
<dbReference type="PANTHER" id="PTHR30061">
    <property type="entry name" value="MALTOSE-BINDING PERIPLASMIC PROTEIN"/>
    <property type="match status" value="1"/>
</dbReference>
<dbReference type="InterPro" id="IPR006059">
    <property type="entry name" value="SBP"/>
</dbReference>
<feature type="chain" id="PRO_5038981640" description="Extracellular solute-binding protein" evidence="4">
    <location>
        <begin position="23"/>
        <end position="429"/>
    </location>
</feature>
<dbReference type="PANTHER" id="PTHR30061:SF50">
    <property type="entry name" value="MALTOSE_MALTODEXTRIN-BINDING PERIPLASMIC PROTEIN"/>
    <property type="match status" value="1"/>
</dbReference>
<organism evidence="5 6">
    <name type="scientific">Microbacterium oleivorans</name>
    <dbReference type="NCBI Taxonomy" id="273677"/>
    <lineage>
        <taxon>Bacteria</taxon>
        <taxon>Bacillati</taxon>
        <taxon>Actinomycetota</taxon>
        <taxon>Actinomycetes</taxon>
        <taxon>Micrococcales</taxon>
        <taxon>Microbacteriaceae</taxon>
        <taxon>Microbacterium</taxon>
    </lineage>
</organism>
<dbReference type="Pfam" id="PF01547">
    <property type="entry name" value="SBP_bac_1"/>
    <property type="match status" value="1"/>
</dbReference>
<comment type="caution">
    <text evidence="5">The sequence shown here is derived from an EMBL/GenBank/DDBJ whole genome shotgun (WGS) entry which is preliminary data.</text>
</comment>
<feature type="signal peptide" evidence="4">
    <location>
        <begin position="1"/>
        <end position="22"/>
    </location>
</feature>
<evidence type="ECO:0000256" key="2">
    <source>
        <dbReference type="ARBA" id="ARBA00022448"/>
    </source>
</evidence>
<evidence type="ECO:0000256" key="3">
    <source>
        <dbReference type="ARBA" id="ARBA00022729"/>
    </source>
</evidence>
<dbReference type="GO" id="GO:0042956">
    <property type="term" value="P:maltodextrin transmembrane transport"/>
    <property type="evidence" value="ECO:0007669"/>
    <property type="project" value="TreeGrafter"/>
</dbReference>
<keyword evidence="3 4" id="KW-0732">Signal</keyword>
<dbReference type="GO" id="GO:1901982">
    <property type="term" value="F:maltose binding"/>
    <property type="evidence" value="ECO:0007669"/>
    <property type="project" value="TreeGrafter"/>
</dbReference>
<evidence type="ECO:0008006" key="7">
    <source>
        <dbReference type="Google" id="ProtNLM"/>
    </source>
</evidence>
<dbReference type="EMBL" id="LSTV01000003">
    <property type="protein sequence ID" value="OAH49831.1"/>
    <property type="molecule type" value="Genomic_DNA"/>
</dbReference>
<dbReference type="SUPFAM" id="SSF53850">
    <property type="entry name" value="Periplasmic binding protein-like II"/>
    <property type="match status" value="1"/>
</dbReference>
<dbReference type="GO" id="GO:0015768">
    <property type="term" value="P:maltose transport"/>
    <property type="evidence" value="ECO:0007669"/>
    <property type="project" value="TreeGrafter"/>
</dbReference>
<proteinExistence type="inferred from homology"/>
<dbReference type="Gene3D" id="3.40.190.10">
    <property type="entry name" value="Periplasmic binding protein-like II"/>
    <property type="match status" value="2"/>
</dbReference>
<reference evidence="5 6" key="1">
    <citation type="submission" date="2016-02" db="EMBL/GenBank/DDBJ databases">
        <authorList>
            <person name="Wen L."/>
            <person name="He K."/>
            <person name="Yang H."/>
        </authorList>
    </citation>
    <scope>NUCLEOTIDE SEQUENCE [LARGE SCALE GENOMIC DNA]</scope>
    <source>
        <strain evidence="5 6">CD11_3</strain>
    </source>
</reference>
<dbReference type="Proteomes" id="UP000076998">
    <property type="component" value="Unassembled WGS sequence"/>
</dbReference>
<evidence type="ECO:0000256" key="4">
    <source>
        <dbReference type="SAM" id="SignalP"/>
    </source>
</evidence>
<dbReference type="PROSITE" id="PS51257">
    <property type="entry name" value="PROKAR_LIPOPROTEIN"/>
    <property type="match status" value="1"/>
</dbReference>
<evidence type="ECO:0000313" key="5">
    <source>
        <dbReference type="EMBL" id="OAH49831.1"/>
    </source>
</evidence>
<comment type="similarity">
    <text evidence="1">Belongs to the bacterial solute-binding protein 1 family.</text>
</comment>
<sequence>MKMRNKALAFGAIGVVGMLALAGCGRADDAGQNGGGGEAATVDDAPAKGEIEIWAMGEEGENLGDFADAFVEENPDASVTVTSIPWADVMTKYQTAVAAGTVPDAIMIGSSLLPSMVAAGGLAKVPDDLVDEDSFNETALESTEVEGTSYAVPWYVETRVMYYRTDLAEKAGVEAPKTWDDLTAFATAMKENGSDYGIQLPMGDAEDSTQVILPFYAQAGGEVLNDDGTAYAWDEAALTDALEYYASFFTEGLAPMSGYGDEQTAAFASGSNPAFISGPWMVGVLGDQESPEWVDENVGTAPVPAGADNNDSYLGGGHLGVFEDAENADGAWKLIQWLSEPETQQQWFETVNALPAVTSALDAEPFTSDPRLSVLNEQLEDTVAPPSVPSWNEMSAFIETEAEKVANGSSAADAASAIIAKAESLGTGW</sequence>
<dbReference type="GO" id="GO:0055052">
    <property type="term" value="C:ATP-binding cassette (ABC) transporter complex, substrate-binding subunit-containing"/>
    <property type="evidence" value="ECO:0007669"/>
    <property type="project" value="TreeGrafter"/>
</dbReference>
<evidence type="ECO:0000313" key="6">
    <source>
        <dbReference type="Proteomes" id="UP000076998"/>
    </source>
</evidence>
<gene>
    <name evidence="5" type="ORF">AYL44_09630</name>
</gene>
<dbReference type="OrthoDB" id="9780991at2"/>
<dbReference type="AlphaFoldDB" id="A0A177KB46"/>
<name>A0A177KB46_9MICO</name>
<protein>
    <recommendedName>
        <fullName evidence="7">Extracellular solute-binding protein</fullName>
    </recommendedName>
</protein>
<accession>A0A177KB46</accession>
<keyword evidence="2" id="KW-0813">Transport</keyword>